<sequence length="1367" mass="150989">MDQGSKLPHPRNEPASVSDARDPTSLAEDQHHGASQSPPRALSALDASAAAPEGLRPTYPSPLRLPIPHTTPGRLAFSVMQFLPVPLLVLSSLKTVVLANEALGRLLGMIPEGAGQQSTAAVMDGLLGQSLSQVGVDMAQEGRPIWVDWEHFLDALISKMGTRETETETDTYTPNIAGDDRTSTSGGTGPSPPSVTHPHQHPPLQNAVIEVIISRKDLNKTTFDSGAYPNTTPFQICAKMIVTVWELDKNETYFTLTFTITESQHLSYPLPRVASAAVIDAAKQVSVPSSNPPSDCPGHNPGVPPHRISPGSVSLSSSPFLPSGTPSRSSSSSALSILQKIIVMKDALLDNTQTPVLAMWKDGSVGFPNRAARRLFSKSVDMDSRMDGFDLLPAWDVWNEDFSRKLEPAEYPMSVLLRTETPFTGRRIGMYDSDGNKLAFVVAGEVIRDDITGEFFAGVITARDVTKVTDMITQIKEQDEERFKLMCDTMPQLVWTATPDGMHDFYNTRWYNYTGLSEADTLGLGWRSAFHPDDLEDSDRTWDHSLQTGEPYVTEYRCRSKTGQWKWFIGRALPLKNKHTGQIEKWFGTCTDANESIETRLMAKQTRQQLLSVIAHSHVTIFTVDLNRKVTMLEGALIWDTLGEDTALDGVGSPWYIGENVYEVFNRLNSQLPHGQRPQFLEPIECILSGLSTEDLDLQEHEIDGHFFRTRFLPVFGKRNIDGRINDSALEGVIGVILDVTELKSKEADIEAQAREKQQLVANEAAAKEASRLKSQFLANMSHEVRTPITGVLGMAELLLDLELGQEQREYTENIYRSASALLTVINDILDLSKVESGRLDIEEVQFSLSVIISDVSKMLSFAVERKSLDFQSDIAWDIENDLVVIGDPGRVRQIITNILTNSIKFTNQGYVKFSVLKERETAEVVEIRFVIEDTGIGIEEDVRRRLFQPFSQGDASTARMFGGTGLGLAISKNLLELMGGRITLESTLGAGTTASFWIPFNKPQGSHSSHSVRIEPLPDRLQSEMSVSCNSSEYEHIMGPSPPDAISPLEKPRLSWHKKSISTLAPGLLSDDDLAPVDRSKINILVVEDNAINQQIATKTIKKLGFNVTAAWNGREALDYLTAAKDGKRQKPDIILMDVQMPVIDGYKCTHLLRHHLPYKSFISNVPIVAMTASAIQGDREKCKKAGMDDYLAKPVKSKTLERMLVRWSTMKRRPTLSPPLGSETSDCSEANEHCDNAGIPGVSHDSMLLTPPFGPNSSESSEDRRSPLASRPLTSTDMQETHFAFANALARPESIQTVRFPESDELAMQSRDDKLIDLAATSTAAAQHGHHSLPHSLQSPLPVGEALTEENMERLEKEEASKRRA</sequence>
<dbReference type="InterPro" id="IPR005467">
    <property type="entry name" value="His_kinase_dom"/>
</dbReference>
<keyword evidence="5 12" id="KW-0597">Phosphoprotein</keyword>
<comment type="function">
    <text evidence="11">Involved in the control of the SAPK-dependent transcriptional response to peroxide stress. Regulates sty1 activity.</text>
</comment>
<feature type="region of interest" description="Disordered" evidence="13">
    <location>
        <begin position="285"/>
        <end position="331"/>
    </location>
</feature>
<keyword evidence="18" id="KW-1185">Reference proteome</keyword>
<evidence type="ECO:0000256" key="6">
    <source>
        <dbReference type="ARBA" id="ARBA00022679"/>
    </source>
</evidence>
<dbReference type="GO" id="GO:0000155">
    <property type="term" value="F:phosphorelay sensor kinase activity"/>
    <property type="evidence" value="ECO:0007669"/>
    <property type="project" value="InterPro"/>
</dbReference>
<feature type="domain" description="Histidine kinase" evidence="14">
    <location>
        <begin position="780"/>
        <end position="1003"/>
    </location>
</feature>
<evidence type="ECO:0000256" key="9">
    <source>
        <dbReference type="ARBA" id="ARBA00022840"/>
    </source>
</evidence>
<evidence type="ECO:0000256" key="1">
    <source>
        <dbReference type="ARBA" id="ARBA00000085"/>
    </source>
</evidence>
<dbReference type="SUPFAM" id="SSF52172">
    <property type="entry name" value="CheY-like"/>
    <property type="match status" value="1"/>
</dbReference>
<feature type="region of interest" description="Disordered" evidence="13">
    <location>
        <begin position="1"/>
        <end position="47"/>
    </location>
</feature>
<feature type="compositionally biased region" description="Low complexity" evidence="13">
    <location>
        <begin position="309"/>
        <end position="331"/>
    </location>
</feature>
<dbReference type="Pfam" id="PF00072">
    <property type="entry name" value="Response_reg"/>
    <property type="match status" value="1"/>
</dbReference>
<keyword evidence="10" id="KW-0902">Two-component regulatory system</keyword>
<dbReference type="InterPro" id="IPR011006">
    <property type="entry name" value="CheY-like_superfamily"/>
</dbReference>
<evidence type="ECO:0000256" key="12">
    <source>
        <dbReference type="PROSITE-ProRule" id="PRU00169"/>
    </source>
</evidence>
<dbReference type="InterPro" id="IPR003661">
    <property type="entry name" value="HisK_dim/P_dom"/>
</dbReference>
<feature type="region of interest" description="Disordered" evidence="13">
    <location>
        <begin position="1324"/>
        <end position="1367"/>
    </location>
</feature>
<dbReference type="NCBIfam" id="TIGR00229">
    <property type="entry name" value="sensory_box"/>
    <property type="match status" value="1"/>
</dbReference>
<evidence type="ECO:0000256" key="2">
    <source>
        <dbReference type="ARBA" id="ARBA00004496"/>
    </source>
</evidence>
<dbReference type="InterPro" id="IPR036890">
    <property type="entry name" value="HATPase_C_sf"/>
</dbReference>
<dbReference type="EMBL" id="MU839009">
    <property type="protein sequence ID" value="KAK1767059.1"/>
    <property type="molecule type" value="Genomic_DNA"/>
</dbReference>
<dbReference type="InterPro" id="IPR004358">
    <property type="entry name" value="Sig_transdc_His_kin-like_C"/>
</dbReference>
<protein>
    <recommendedName>
        <fullName evidence="3">histidine kinase</fullName>
        <ecNumber evidence="3">2.7.13.3</ecNumber>
    </recommendedName>
</protein>
<keyword evidence="7" id="KW-0547">Nucleotide-binding</keyword>
<dbReference type="GO" id="GO:1900745">
    <property type="term" value="P:positive regulation of p38MAPK cascade"/>
    <property type="evidence" value="ECO:0007669"/>
    <property type="project" value="UniProtKB-ARBA"/>
</dbReference>
<dbReference type="EC" id="2.7.13.3" evidence="3"/>
<dbReference type="FunFam" id="1.10.287.130:FF:000002">
    <property type="entry name" value="Two-component osmosensing histidine kinase"/>
    <property type="match status" value="1"/>
</dbReference>
<dbReference type="InterPro" id="IPR001789">
    <property type="entry name" value="Sig_transdc_resp-reg_receiver"/>
</dbReference>
<dbReference type="Pfam" id="PF00512">
    <property type="entry name" value="HisKA"/>
    <property type="match status" value="1"/>
</dbReference>
<evidence type="ECO:0000259" key="14">
    <source>
        <dbReference type="PROSITE" id="PS50109"/>
    </source>
</evidence>
<comment type="caution">
    <text evidence="17">The sequence shown here is derived from an EMBL/GenBank/DDBJ whole genome shotgun (WGS) entry which is preliminary data.</text>
</comment>
<dbReference type="InterPro" id="IPR000014">
    <property type="entry name" value="PAS"/>
</dbReference>
<reference evidence="17" key="1">
    <citation type="submission" date="2023-06" db="EMBL/GenBank/DDBJ databases">
        <title>Genome-scale phylogeny and comparative genomics of the fungal order Sordariales.</title>
        <authorList>
            <consortium name="Lawrence Berkeley National Laboratory"/>
            <person name="Hensen N."/>
            <person name="Bonometti L."/>
            <person name="Westerberg I."/>
            <person name="Brannstrom I.O."/>
            <person name="Guillou S."/>
            <person name="Cros-Aarteil S."/>
            <person name="Calhoun S."/>
            <person name="Haridas S."/>
            <person name="Kuo A."/>
            <person name="Mondo S."/>
            <person name="Pangilinan J."/>
            <person name="Riley R."/>
            <person name="Labutti K."/>
            <person name="Andreopoulos B."/>
            <person name="Lipzen A."/>
            <person name="Chen C."/>
            <person name="Yanf M."/>
            <person name="Daum C."/>
            <person name="Ng V."/>
            <person name="Clum A."/>
            <person name="Steindorff A."/>
            <person name="Ohm R."/>
            <person name="Martin F."/>
            <person name="Silar P."/>
            <person name="Natvig D."/>
            <person name="Lalanne C."/>
            <person name="Gautier V."/>
            <person name="Ament-Velasquez S.L."/>
            <person name="Kruys A."/>
            <person name="Hutchinson M.I."/>
            <person name="Powell A.J."/>
            <person name="Barry K."/>
            <person name="Miller A.N."/>
            <person name="Grigoriev I.V."/>
            <person name="Debuchy R."/>
            <person name="Gladieux P."/>
            <person name="Thoren M.H."/>
            <person name="Johannesson H."/>
        </authorList>
    </citation>
    <scope>NUCLEOTIDE SEQUENCE</scope>
    <source>
        <strain evidence="17">8032-3</strain>
    </source>
</reference>
<dbReference type="InterPro" id="IPR001610">
    <property type="entry name" value="PAC"/>
</dbReference>
<dbReference type="GO" id="GO:0005524">
    <property type="term" value="F:ATP binding"/>
    <property type="evidence" value="ECO:0007669"/>
    <property type="project" value="UniProtKB-KW"/>
</dbReference>
<evidence type="ECO:0000313" key="17">
    <source>
        <dbReference type="EMBL" id="KAK1767059.1"/>
    </source>
</evidence>
<dbReference type="CDD" id="cd16922">
    <property type="entry name" value="HATPase_EvgS-ArcB-TorS-like"/>
    <property type="match status" value="1"/>
</dbReference>
<evidence type="ECO:0000256" key="7">
    <source>
        <dbReference type="ARBA" id="ARBA00022741"/>
    </source>
</evidence>
<dbReference type="InterPro" id="IPR036097">
    <property type="entry name" value="HisK_dim/P_sf"/>
</dbReference>
<dbReference type="SMART" id="SM00388">
    <property type="entry name" value="HisKA"/>
    <property type="match status" value="1"/>
</dbReference>
<proteinExistence type="predicted"/>
<comment type="subcellular location">
    <subcellularLocation>
        <location evidence="2">Cytoplasm</location>
    </subcellularLocation>
</comment>
<evidence type="ECO:0000256" key="8">
    <source>
        <dbReference type="ARBA" id="ARBA00022777"/>
    </source>
</evidence>
<dbReference type="CDD" id="cd17546">
    <property type="entry name" value="REC_hyHK_CKI1_RcsC-like"/>
    <property type="match status" value="1"/>
</dbReference>
<dbReference type="SMART" id="SM00387">
    <property type="entry name" value="HATPase_c"/>
    <property type="match status" value="1"/>
</dbReference>
<feature type="domain" description="PAS" evidence="16">
    <location>
        <begin position="479"/>
        <end position="549"/>
    </location>
</feature>
<dbReference type="Gene3D" id="3.40.50.2300">
    <property type="match status" value="1"/>
</dbReference>
<name>A0AAJ0C1L7_9PEZI</name>
<dbReference type="SUPFAM" id="SSF47384">
    <property type="entry name" value="Homodimeric domain of signal transducing histidine kinase"/>
    <property type="match status" value="1"/>
</dbReference>
<dbReference type="PANTHER" id="PTHR45339:SF1">
    <property type="entry name" value="HYBRID SIGNAL TRANSDUCTION HISTIDINE KINASE J"/>
    <property type="match status" value="1"/>
</dbReference>
<dbReference type="RefSeq" id="XP_060283272.1">
    <property type="nucleotide sequence ID" value="XM_060424634.1"/>
</dbReference>
<dbReference type="PANTHER" id="PTHR45339">
    <property type="entry name" value="HYBRID SIGNAL TRANSDUCTION HISTIDINE KINASE J"/>
    <property type="match status" value="1"/>
</dbReference>
<dbReference type="CDD" id="cd00082">
    <property type="entry name" value="HisKA"/>
    <property type="match status" value="1"/>
</dbReference>
<dbReference type="GeneID" id="85307821"/>
<dbReference type="InterPro" id="IPR013655">
    <property type="entry name" value="PAS_fold_3"/>
</dbReference>
<dbReference type="PROSITE" id="PS50109">
    <property type="entry name" value="HIS_KIN"/>
    <property type="match status" value="1"/>
</dbReference>
<dbReference type="SMART" id="SM00086">
    <property type="entry name" value="PAC"/>
    <property type="match status" value="1"/>
</dbReference>
<evidence type="ECO:0000259" key="15">
    <source>
        <dbReference type="PROSITE" id="PS50110"/>
    </source>
</evidence>
<evidence type="ECO:0000256" key="4">
    <source>
        <dbReference type="ARBA" id="ARBA00022490"/>
    </source>
</evidence>
<dbReference type="GO" id="GO:0005737">
    <property type="term" value="C:cytoplasm"/>
    <property type="evidence" value="ECO:0007669"/>
    <property type="project" value="UniProtKB-SubCell"/>
</dbReference>
<keyword evidence="4" id="KW-0963">Cytoplasm</keyword>
<evidence type="ECO:0000313" key="18">
    <source>
        <dbReference type="Proteomes" id="UP001244011"/>
    </source>
</evidence>
<dbReference type="FunFam" id="3.30.450.20:FF:000099">
    <property type="entry name" value="Sensory box sensor histidine kinase"/>
    <property type="match status" value="1"/>
</dbReference>
<dbReference type="CDD" id="cd00130">
    <property type="entry name" value="PAS"/>
    <property type="match status" value="1"/>
</dbReference>
<dbReference type="InterPro" id="IPR035965">
    <property type="entry name" value="PAS-like_dom_sf"/>
</dbReference>
<feature type="region of interest" description="Disordered" evidence="13">
    <location>
        <begin position="1214"/>
        <end position="1280"/>
    </location>
</feature>
<evidence type="ECO:0000256" key="3">
    <source>
        <dbReference type="ARBA" id="ARBA00012438"/>
    </source>
</evidence>
<dbReference type="FunFam" id="3.30.565.10:FF:000010">
    <property type="entry name" value="Sensor histidine kinase RcsC"/>
    <property type="match status" value="1"/>
</dbReference>
<dbReference type="InterPro" id="IPR003594">
    <property type="entry name" value="HATPase_dom"/>
</dbReference>
<keyword evidence="6" id="KW-0808">Transferase</keyword>
<keyword evidence="9" id="KW-0067">ATP-binding</keyword>
<evidence type="ECO:0000256" key="11">
    <source>
        <dbReference type="ARBA" id="ARBA00054109"/>
    </source>
</evidence>
<evidence type="ECO:0000259" key="16">
    <source>
        <dbReference type="PROSITE" id="PS50112"/>
    </source>
</evidence>
<dbReference type="PROSITE" id="PS50110">
    <property type="entry name" value="RESPONSE_REGULATORY"/>
    <property type="match status" value="1"/>
</dbReference>
<comment type="catalytic activity">
    <reaction evidence="1">
        <text>ATP + protein L-histidine = ADP + protein N-phospho-L-histidine.</text>
        <dbReference type="EC" id="2.7.13.3"/>
    </reaction>
</comment>
<dbReference type="Gene3D" id="3.30.565.10">
    <property type="entry name" value="Histidine kinase-like ATPase, C-terminal domain"/>
    <property type="match status" value="1"/>
</dbReference>
<dbReference type="Gene3D" id="1.10.287.130">
    <property type="match status" value="1"/>
</dbReference>
<feature type="modified residue" description="4-aspartylphosphate" evidence="12">
    <location>
        <position position="1139"/>
    </location>
</feature>
<dbReference type="Proteomes" id="UP001244011">
    <property type="component" value="Unassembled WGS sequence"/>
</dbReference>
<evidence type="ECO:0000256" key="5">
    <source>
        <dbReference type="ARBA" id="ARBA00022553"/>
    </source>
</evidence>
<dbReference type="Gene3D" id="3.30.450.20">
    <property type="entry name" value="PAS domain"/>
    <property type="match status" value="1"/>
</dbReference>
<feature type="compositionally biased region" description="Basic and acidic residues" evidence="13">
    <location>
        <begin position="1353"/>
        <end position="1367"/>
    </location>
</feature>
<evidence type="ECO:0000256" key="13">
    <source>
        <dbReference type="SAM" id="MobiDB-lite"/>
    </source>
</evidence>
<dbReference type="SUPFAM" id="SSF55785">
    <property type="entry name" value="PYP-like sensor domain (PAS domain)"/>
    <property type="match status" value="1"/>
</dbReference>
<dbReference type="GO" id="GO:0009365">
    <property type="term" value="C:protein histidine kinase complex"/>
    <property type="evidence" value="ECO:0007669"/>
    <property type="project" value="UniProtKB-ARBA"/>
</dbReference>
<dbReference type="SUPFAM" id="SSF55874">
    <property type="entry name" value="ATPase domain of HSP90 chaperone/DNA topoisomerase II/histidine kinase"/>
    <property type="match status" value="1"/>
</dbReference>
<gene>
    <name evidence="17" type="ORF">QBC33DRAFT_452071</name>
</gene>
<dbReference type="Pfam" id="PF08447">
    <property type="entry name" value="PAS_3"/>
    <property type="match status" value="1"/>
</dbReference>
<dbReference type="SMART" id="SM00448">
    <property type="entry name" value="REC"/>
    <property type="match status" value="1"/>
</dbReference>
<dbReference type="SMART" id="SM00091">
    <property type="entry name" value="PAS"/>
    <property type="match status" value="2"/>
</dbReference>
<feature type="region of interest" description="Disordered" evidence="13">
    <location>
        <begin position="163"/>
        <end position="202"/>
    </location>
</feature>
<feature type="domain" description="Response regulatory" evidence="15">
    <location>
        <begin position="1084"/>
        <end position="1210"/>
    </location>
</feature>
<organism evidence="17 18">
    <name type="scientific">Phialemonium atrogriseum</name>
    <dbReference type="NCBI Taxonomy" id="1093897"/>
    <lineage>
        <taxon>Eukaryota</taxon>
        <taxon>Fungi</taxon>
        <taxon>Dikarya</taxon>
        <taxon>Ascomycota</taxon>
        <taxon>Pezizomycotina</taxon>
        <taxon>Sordariomycetes</taxon>
        <taxon>Sordariomycetidae</taxon>
        <taxon>Cephalothecales</taxon>
        <taxon>Cephalothecaceae</taxon>
        <taxon>Phialemonium</taxon>
    </lineage>
</organism>
<evidence type="ECO:0000256" key="10">
    <source>
        <dbReference type="ARBA" id="ARBA00023012"/>
    </source>
</evidence>
<keyword evidence="8 17" id="KW-0418">Kinase</keyword>
<accession>A0AAJ0C1L7</accession>
<dbReference type="Pfam" id="PF02518">
    <property type="entry name" value="HATPase_c"/>
    <property type="match status" value="1"/>
</dbReference>
<dbReference type="PRINTS" id="PR00344">
    <property type="entry name" value="BCTRLSENSOR"/>
</dbReference>
<dbReference type="PROSITE" id="PS50112">
    <property type="entry name" value="PAS"/>
    <property type="match status" value="1"/>
</dbReference>